<keyword evidence="6" id="KW-1185">Reference proteome</keyword>
<feature type="chain" id="PRO_5043994822" evidence="4">
    <location>
        <begin position="23"/>
        <end position="241"/>
    </location>
</feature>
<name>A0A8V5GSN6_MELUD</name>
<keyword evidence="3" id="KW-0812">Transmembrane</keyword>
<reference evidence="5" key="3">
    <citation type="submission" date="2025-09" db="UniProtKB">
        <authorList>
            <consortium name="Ensembl"/>
        </authorList>
    </citation>
    <scope>IDENTIFICATION</scope>
</reference>
<sequence>MARLPVLPLLSLVLPLLPPVLPLLPPVSPLLSPVSPLLSPVSPLPVPHSPFPPPAVTLPRCPPGRFRCAPHAPCVPVEWQCDGHPDCDDGEDERGCGSGTAAEPSPGGAEASATPVPEGSAPSNSPDRLAAHWSSACALSSLALLSILVAVGSLAVWGISKAKSRFDIFSPEKASRERLMPDMSQRGSFPQRVSFLHPTSSVCEKEKCFLALCFQPPELSSLGQLFLLLVSHMLGVSSFLP</sequence>
<keyword evidence="3" id="KW-0472">Membrane</keyword>
<dbReference type="Proteomes" id="UP000694405">
    <property type="component" value="Chromosome 19"/>
</dbReference>
<dbReference type="InterPro" id="IPR036055">
    <property type="entry name" value="LDL_receptor-like_sf"/>
</dbReference>
<reference evidence="5" key="1">
    <citation type="submission" date="2020-03" db="EMBL/GenBank/DDBJ databases">
        <title>Melopsittacus undulatus (budgerigar) genome, bMelUnd1, maternal haplotype with Z.</title>
        <authorList>
            <person name="Gedman G."/>
            <person name="Mountcastle J."/>
            <person name="Haase B."/>
            <person name="Formenti G."/>
            <person name="Wright T."/>
            <person name="Apodaca J."/>
            <person name="Pelan S."/>
            <person name="Chow W."/>
            <person name="Rhie A."/>
            <person name="Howe K."/>
            <person name="Fedrigo O."/>
            <person name="Jarvis E.D."/>
        </authorList>
    </citation>
    <scope>NUCLEOTIDE SEQUENCE [LARGE SCALE GENOMIC DNA]</scope>
</reference>
<protein>
    <submittedName>
        <fullName evidence="5">Uncharacterized protein</fullName>
    </submittedName>
</protein>
<dbReference type="SUPFAM" id="SSF57424">
    <property type="entry name" value="LDL receptor-like module"/>
    <property type="match status" value="1"/>
</dbReference>
<dbReference type="Gene3D" id="4.10.400.10">
    <property type="entry name" value="Low-density Lipoprotein Receptor"/>
    <property type="match status" value="1"/>
</dbReference>
<evidence type="ECO:0000313" key="5">
    <source>
        <dbReference type="Ensembl" id="ENSMUNP00000029290.1"/>
    </source>
</evidence>
<dbReference type="Ensembl" id="ENSMUNT00000026068.1">
    <property type="protein sequence ID" value="ENSMUNP00000029290.1"/>
    <property type="gene ID" value="ENSMUNG00000017281.1"/>
</dbReference>
<evidence type="ECO:0000256" key="3">
    <source>
        <dbReference type="SAM" id="Phobius"/>
    </source>
</evidence>
<keyword evidence="1" id="KW-1015">Disulfide bond</keyword>
<dbReference type="SMART" id="SM00192">
    <property type="entry name" value="LDLa"/>
    <property type="match status" value="1"/>
</dbReference>
<evidence type="ECO:0000256" key="2">
    <source>
        <dbReference type="SAM" id="MobiDB-lite"/>
    </source>
</evidence>
<comment type="caution">
    <text evidence="1">Lacks conserved residue(s) required for the propagation of feature annotation.</text>
</comment>
<reference evidence="5" key="2">
    <citation type="submission" date="2025-08" db="UniProtKB">
        <authorList>
            <consortium name="Ensembl"/>
        </authorList>
    </citation>
    <scope>IDENTIFICATION</scope>
</reference>
<feature type="transmembrane region" description="Helical" evidence="3">
    <location>
        <begin position="133"/>
        <end position="159"/>
    </location>
</feature>
<dbReference type="Pfam" id="PF00057">
    <property type="entry name" value="Ldl_recept_a"/>
    <property type="match status" value="1"/>
</dbReference>
<keyword evidence="3" id="KW-1133">Transmembrane helix</keyword>
<evidence type="ECO:0000256" key="1">
    <source>
        <dbReference type="PROSITE-ProRule" id="PRU00124"/>
    </source>
</evidence>
<dbReference type="PROSITE" id="PS01209">
    <property type="entry name" value="LDLRA_1"/>
    <property type="match status" value="1"/>
</dbReference>
<keyword evidence="4" id="KW-0732">Signal</keyword>
<feature type="disulfide bond" evidence="1">
    <location>
        <begin position="81"/>
        <end position="96"/>
    </location>
</feature>
<proteinExistence type="predicted"/>
<dbReference type="InterPro" id="IPR023415">
    <property type="entry name" value="LDLR_class-A_CS"/>
</dbReference>
<dbReference type="PROSITE" id="PS50068">
    <property type="entry name" value="LDLRA_2"/>
    <property type="match status" value="1"/>
</dbReference>
<dbReference type="CDD" id="cd00112">
    <property type="entry name" value="LDLa"/>
    <property type="match status" value="1"/>
</dbReference>
<evidence type="ECO:0000313" key="6">
    <source>
        <dbReference type="Proteomes" id="UP000694405"/>
    </source>
</evidence>
<dbReference type="AlphaFoldDB" id="A0A8V5GSN6"/>
<accession>A0A8V5GSN6</accession>
<dbReference type="InterPro" id="IPR002172">
    <property type="entry name" value="LDrepeatLR_classA_rpt"/>
</dbReference>
<feature type="region of interest" description="Disordered" evidence="2">
    <location>
        <begin position="89"/>
        <end position="127"/>
    </location>
</feature>
<evidence type="ECO:0000256" key="4">
    <source>
        <dbReference type="SAM" id="SignalP"/>
    </source>
</evidence>
<feature type="signal peptide" evidence="4">
    <location>
        <begin position="1"/>
        <end position="22"/>
    </location>
</feature>
<organism evidence="5 6">
    <name type="scientific">Melopsittacus undulatus</name>
    <name type="common">Budgerigar</name>
    <name type="synonym">Psittacus undulatus</name>
    <dbReference type="NCBI Taxonomy" id="13146"/>
    <lineage>
        <taxon>Eukaryota</taxon>
        <taxon>Metazoa</taxon>
        <taxon>Chordata</taxon>
        <taxon>Craniata</taxon>
        <taxon>Vertebrata</taxon>
        <taxon>Euteleostomi</taxon>
        <taxon>Archelosauria</taxon>
        <taxon>Archosauria</taxon>
        <taxon>Dinosauria</taxon>
        <taxon>Saurischia</taxon>
        <taxon>Theropoda</taxon>
        <taxon>Coelurosauria</taxon>
        <taxon>Aves</taxon>
        <taxon>Neognathae</taxon>
        <taxon>Neoaves</taxon>
        <taxon>Telluraves</taxon>
        <taxon>Australaves</taxon>
        <taxon>Psittaciformes</taxon>
        <taxon>Psittaculidae</taxon>
        <taxon>Melopsittacus</taxon>
    </lineage>
</organism>